<dbReference type="PROSITE" id="PS51273">
    <property type="entry name" value="GATASE_TYPE_1"/>
    <property type="match status" value="1"/>
</dbReference>
<dbReference type="OrthoDB" id="92161at2759"/>
<keyword evidence="3" id="KW-1185">Reference proteome</keyword>
<dbReference type="MEROPS" id="C26.A05"/>
<dbReference type="OMA" id="PWIQTLK"/>
<dbReference type="GO" id="GO:0034399">
    <property type="term" value="C:nuclear periphery"/>
    <property type="evidence" value="ECO:0007669"/>
    <property type="project" value="EnsemblFungi"/>
</dbReference>
<evidence type="ECO:0000259" key="1">
    <source>
        <dbReference type="Pfam" id="PF00117"/>
    </source>
</evidence>
<dbReference type="CDD" id="cd01741">
    <property type="entry name" value="GATase1_1"/>
    <property type="match status" value="1"/>
</dbReference>
<dbReference type="GO" id="GO:0005829">
    <property type="term" value="C:cytosol"/>
    <property type="evidence" value="ECO:0007669"/>
    <property type="project" value="TreeGrafter"/>
</dbReference>
<protein>
    <recommendedName>
        <fullName evidence="1">Glutamine amidotransferase domain-containing protein</fullName>
    </recommendedName>
</protein>
<dbReference type="InterPro" id="IPR044992">
    <property type="entry name" value="ChyE-like"/>
</dbReference>
<dbReference type="Proteomes" id="UP000001640">
    <property type="component" value="Chromosome 3"/>
</dbReference>
<dbReference type="InParanoid" id="G0VCV8"/>
<sequence>MTQEKPTKKIAIFYTDDDEPWTQPHGNFSEMATKLFEQSKIDIDESFEYKTFRIVQGDFPSFDELSEFMGIFITGSKYDSFDPEIGWIIKLREYLHELINEETRRMPPVVGICFGHQVLAAALGCKVGRNPKGFEGGVATVQLNEEGKKIFNGKSSLNLSELHNDIIFETPQGFTSWGSTAICQYQGLYLPNRVLTFQGHPEFISAVAQNGALRTFKKPGCKIPVEEQQALLQSCQEKRNDGVVAAQSIWRLFRGEL</sequence>
<dbReference type="STRING" id="1064592.G0VCV8"/>
<organism evidence="2 3">
    <name type="scientific">Naumovozyma castellii</name>
    <name type="common">Yeast</name>
    <name type="synonym">Saccharomyces castellii</name>
    <dbReference type="NCBI Taxonomy" id="27288"/>
    <lineage>
        <taxon>Eukaryota</taxon>
        <taxon>Fungi</taxon>
        <taxon>Dikarya</taxon>
        <taxon>Ascomycota</taxon>
        <taxon>Saccharomycotina</taxon>
        <taxon>Saccharomycetes</taxon>
        <taxon>Saccharomycetales</taxon>
        <taxon>Saccharomycetaceae</taxon>
        <taxon>Naumovozyma</taxon>
    </lineage>
</organism>
<dbReference type="HOGENOM" id="CLU_054974_0_2_1"/>
<proteinExistence type="predicted"/>
<dbReference type="InterPro" id="IPR017926">
    <property type="entry name" value="GATASE"/>
</dbReference>
<dbReference type="PANTHER" id="PTHR42695:SF5">
    <property type="entry name" value="GLUTAMINE AMIDOTRANSFERASE YLR126C-RELATED"/>
    <property type="match status" value="1"/>
</dbReference>
<dbReference type="GeneID" id="96902901"/>
<dbReference type="KEGG" id="ncs:NCAS_0C03290"/>
<feature type="domain" description="Glutamine amidotransferase" evidence="1">
    <location>
        <begin position="93"/>
        <end position="215"/>
    </location>
</feature>
<dbReference type="Pfam" id="PF00117">
    <property type="entry name" value="GATase"/>
    <property type="match status" value="1"/>
</dbReference>
<dbReference type="SUPFAM" id="SSF52317">
    <property type="entry name" value="Class I glutamine amidotransferase-like"/>
    <property type="match status" value="1"/>
</dbReference>
<evidence type="ECO:0000313" key="2">
    <source>
        <dbReference type="EMBL" id="CCC69319.1"/>
    </source>
</evidence>
<dbReference type="InterPro" id="IPR029062">
    <property type="entry name" value="Class_I_gatase-like"/>
</dbReference>
<gene>
    <name evidence="2" type="primary">NCAS0C03290</name>
    <name evidence="2" type="ordered locus">NCAS_0C03290</name>
</gene>
<dbReference type="eggNOG" id="KOG3179">
    <property type="taxonomic scope" value="Eukaryota"/>
</dbReference>
<dbReference type="EMBL" id="HE576754">
    <property type="protein sequence ID" value="CCC69319.1"/>
    <property type="molecule type" value="Genomic_DNA"/>
</dbReference>
<accession>G0VCV8</accession>
<evidence type="ECO:0000313" key="3">
    <source>
        <dbReference type="Proteomes" id="UP000001640"/>
    </source>
</evidence>
<dbReference type="PANTHER" id="PTHR42695">
    <property type="entry name" value="GLUTAMINE AMIDOTRANSFERASE YLR126C-RELATED"/>
    <property type="match status" value="1"/>
</dbReference>
<dbReference type="FunCoup" id="G0VCV8">
    <property type="interactions" value="123"/>
</dbReference>
<name>G0VCV8_NAUCA</name>
<reference evidence="2 3" key="1">
    <citation type="journal article" date="2011" name="Proc. Natl. Acad. Sci. U.S.A.">
        <title>Evolutionary erosion of yeast sex chromosomes by mating-type switching accidents.</title>
        <authorList>
            <person name="Gordon J.L."/>
            <person name="Armisen D."/>
            <person name="Proux-Wera E."/>
            <person name="Oheigeartaigh S.S."/>
            <person name="Byrne K.P."/>
            <person name="Wolfe K.H."/>
        </authorList>
    </citation>
    <scope>NUCLEOTIDE SEQUENCE [LARGE SCALE GENOMIC DNA]</scope>
    <source>
        <strain evidence="3">ATCC 76901 / BCRC 22586 / CBS 4309 / NBRC 1992 / NRRL Y-12630</strain>
    </source>
</reference>
<reference key="2">
    <citation type="submission" date="2011-08" db="EMBL/GenBank/DDBJ databases">
        <title>Genome sequence of Naumovozyma castellii.</title>
        <authorList>
            <person name="Gordon J.L."/>
            <person name="Armisen D."/>
            <person name="Proux-Wera E."/>
            <person name="OhEigeartaigh S.S."/>
            <person name="Byrne K.P."/>
            <person name="Wolfe K.H."/>
        </authorList>
    </citation>
    <scope>NUCLEOTIDE SEQUENCE</scope>
    <source>
        <strain>Type strain:CBS 4309</strain>
    </source>
</reference>
<dbReference type="AlphaFoldDB" id="G0VCV8"/>
<dbReference type="Gene3D" id="3.40.50.880">
    <property type="match status" value="1"/>
</dbReference>
<dbReference type="RefSeq" id="XP_003675684.1">
    <property type="nucleotide sequence ID" value="XM_003675636.1"/>
</dbReference>